<comment type="caution">
    <text evidence="2">The sequence shown here is derived from an EMBL/GenBank/DDBJ whole genome shotgun (WGS) entry which is preliminary data.</text>
</comment>
<dbReference type="Proteomes" id="UP000656548">
    <property type="component" value="Unassembled WGS sequence"/>
</dbReference>
<organism evidence="2 3">
    <name type="scientific">Amycolatopsis roodepoortensis</name>
    <dbReference type="NCBI Taxonomy" id="700274"/>
    <lineage>
        <taxon>Bacteria</taxon>
        <taxon>Bacillati</taxon>
        <taxon>Actinomycetota</taxon>
        <taxon>Actinomycetes</taxon>
        <taxon>Pseudonocardiales</taxon>
        <taxon>Pseudonocardiaceae</taxon>
        <taxon>Amycolatopsis</taxon>
    </lineage>
</organism>
<accession>A0ABR9LJG2</accession>
<evidence type="ECO:0000313" key="2">
    <source>
        <dbReference type="EMBL" id="MBE1580420.1"/>
    </source>
</evidence>
<sequence>MVDQLPLNRPDPHPGRPPVPDSYRDLFAATGDTVETWLTYIGLAGTRWIDDDLDDPDLTHYQDWWLELLIERVGWDAVVGMIEQPEHRAPLYERGPHVTGRVASGDTIPLPLSREQIDKILEWLSWRLRMIRTRPDTASA</sequence>
<dbReference type="EMBL" id="JADBEJ010000006">
    <property type="protein sequence ID" value="MBE1580420.1"/>
    <property type="molecule type" value="Genomic_DNA"/>
</dbReference>
<proteinExistence type="predicted"/>
<dbReference type="RefSeq" id="WP_192746984.1">
    <property type="nucleotide sequence ID" value="NZ_JADBEJ010000006.1"/>
</dbReference>
<keyword evidence="3" id="KW-1185">Reference proteome</keyword>
<evidence type="ECO:0000313" key="3">
    <source>
        <dbReference type="Proteomes" id="UP000656548"/>
    </source>
</evidence>
<feature type="region of interest" description="Disordered" evidence="1">
    <location>
        <begin position="1"/>
        <end position="21"/>
    </location>
</feature>
<protein>
    <submittedName>
        <fullName evidence="2">Uncharacterized protein</fullName>
    </submittedName>
</protein>
<reference evidence="2 3" key="1">
    <citation type="submission" date="2020-10" db="EMBL/GenBank/DDBJ databases">
        <title>Sequencing the genomes of 1000 actinobacteria strains.</title>
        <authorList>
            <person name="Klenk H.-P."/>
        </authorList>
    </citation>
    <scope>NUCLEOTIDE SEQUENCE [LARGE SCALE GENOMIC DNA]</scope>
    <source>
        <strain evidence="2 3">DSM 46661</strain>
    </source>
</reference>
<evidence type="ECO:0000256" key="1">
    <source>
        <dbReference type="SAM" id="MobiDB-lite"/>
    </source>
</evidence>
<name>A0ABR9LJG2_9PSEU</name>
<gene>
    <name evidence="2" type="ORF">H4W30_007501</name>
</gene>